<accession>A0A1B1BL42</accession>
<evidence type="ECO:0000256" key="2">
    <source>
        <dbReference type="SAM" id="SignalP"/>
    </source>
</evidence>
<evidence type="ECO:0000256" key="1">
    <source>
        <dbReference type="SAM" id="Phobius"/>
    </source>
</evidence>
<proteinExistence type="predicted"/>
<protein>
    <submittedName>
        <fullName evidence="3">Uncharacterized protein</fullName>
    </submittedName>
</protein>
<feature type="transmembrane region" description="Helical" evidence="1">
    <location>
        <begin position="224"/>
        <end position="244"/>
    </location>
</feature>
<dbReference type="OrthoDB" id="5007898at2"/>
<keyword evidence="4" id="KW-1185">Reference proteome</keyword>
<dbReference type="EMBL" id="CP016282">
    <property type="protein sequence ID" value="ANP73330.1"/>
    <property type="molecule type" value="Genomic_DNA"/>
</dbReference>
<gene>
    <name evidence="3" type="ORF">PA27867_2380</name>
</gene>
<evidence type="ECO:0000313" key="4">
    <source>
        <dbReference type="Proteomes" id="UP000092582"/>
    </source>
</evidence>
<name>A0A1B1BL42_9MICO</name>
<feature type="signal peptide" evidence="2">
    <location>
        <begin position="1"/>
        <end position="38"/>
    </location>
</feature>
<keyword evidence="1" id="KW-0472">Membrane</keyword>
<keyword evidence="1" id="KW-1133">Transmembrane helix</keyword>
<keyword evidence="2" id="KW-0732">Signal</keyword>
<sequence length="259" mass="26258" precursor="true">MLTSLPARRPLLAVLSALLSTVVLSTVALSGAAVGAHATEDPDGVGLTVGVVGSTPTPTPTASSAAPARATNRPVTPALVSTIRPVTQTTPTGRAATAALGGNPVTLAGVLAVSGLTAHAQQNVGPGGGDIVLGFTVKNLTDQPFDSTARFWVDNALGLQIHAVDDVALDDLAGGETRTVTVTLTDMGQWSAYNTHVTLTPPETVGETSLSPVTRDALLLVPPYFLLGVLALLGAISVVARYALLTRRFFPAGTAEPVS</sequence>
<reference evidence="3 4" key="1">
    <citation type="submission" date="2016-06" db="EMBL/GenBank/DDBJ databases">
        <title>Genome sequencing of Cryobacterium arcticum PAMC 27867.</title>
        <authorList>
            <person name="Lee J."/>
            <person name="Kim O.-S."/>
        </authorList>
    </citation>
    <scope>NUCLEOTIDE SEQUENCE [LARGE SCALE GENOMIC DNA]</scope>
    <source>
        <strain evidence="3 4">PAMC 27867</strain>
    </source>
</reference>
<evidence type="ECO:0000313" key="3">
    <source>
        <dbReference type="EMBL" id="ANP73330.1"/>
    </source>
</evidence>
<feature type="chain" id="PRO_5008519959" evidence="2">
    <location>
        <begin position="39"/>
        <end position="259"/>
    </location>
</feature>
<keyword evidence="1" id="KW-0812">Transmembrane</keyword>
<dbReference type="KEGG" id="cart:PA27867_2380"/>
<dbReference type="Proteomes" id="UP000092582">
    <property type="component" value="Chromosome 1"/>
</dbReference>
<dbReference type="RefSeq" id="WP_066596641.1">
    <property type="nucleotide sequence ID" value="NZ_CP016282.1"/>
</dbReference>
<dbReference type="AlphaFoldDB" id="A0A1B1BL42"/>
<organism evidence="3 4">
    <name type="scientific">Cryobacterium arcticum</name>
    <dbReference type="NCBI Taxonomy" id="670052"/>
    <lineage>
        <taxon>Bacteria</taxon>
        <taxon>Bacillati</taxon>
        <taxon>Actinomycetota</taxon>
        <taxon>Actinomycetes</taxon>
        <taxon>Micrococcales</taxon>
        <taxon>Microbacteriaceae</taxon>
        <taxon>Cryobacterium</taxon>
    </lineage>
</organism>
<dbReference type="STRING" id="670052.PA27867_2380"/>